<dbReference type="EMBL" id="GG662393">
    <property type="protein sequence ID" value="EAR82072.2"/>
    <property type="molecule type" value="Genomic_DNA"/>
</dbReference>
<dbReference type="InterPro" id="IPR017441">
    <property type="entry name" value="Protein_kinase_ATP_BS"/>
</dbReference>
<dbReference type="SMART" id="SM00054">
    <property type="entry name" value="EFh"/>
    <property type="match status" value="4"/>
</dbReference>
<dbReference type="PROSITE" id="PS00108">
    <property type="entry name" value="PROTEIN_KINASE_ST"/>
    <property type="match status" value="1"/>
</dbReference>
<feature type="domain" description="EF-hand" evidence="31">
    <location>
        <begin position="423"/>
        <end position="458"/>
    </location>
</feature>
<dbReference type="GO" id="GO:0005886">
    <property type="term" value="C:plasma membrane"/>
    <property type="evidence" value="ECO:0007669"/>
    <property type="project" value="UniProtKB-SubCell"/>
</dbReference>
<keyword evidence="20" id="KW-0564">Palmitate</keyword>
<dbReference type="Proteomes" id="UP000009168">
    <property type="component" value="Unassembled WGS sequence"/>
</dbReference>
<dbReference type="AlphaFoldDB" id="Q229U9"/>
<dbReference type="GeneID" id="7834715"/>
<comment type="subcellular location">
    <subcellularLocation>
        <location evidence="3">Cell membrane</location>
        <topology evidence="3">Lipid-anchor</topology>
        <orientation evidence="3">Cytoplasmic side</orientation>
    </subcellularLocation>
    <subcellularLocation>
        <location evidence="2">Cell projection</location>
        <location evidence="2">Cilium</location>
        <location evidence="2">Flagellum</location>
    </subcellularLocation>
    <subcellularLocation>
        <location evidence="4">Host cell membrane</location>
        <topology evidence="4">Lipid-anchor</topology>
    </subcellularLocation>
    <subcellularLocation>
        <location evidence="26">Parasitophorous vacuole membrane</location>
        <topology evidence="26">Lipid-anchor</topology>
    </subcellularLocation>
</comment>
<dbReference type="EC" id="2.7.11.1" evidence="5"/>
<keyword evidence="7" id="KW-1032">Host cell membrane</keyword>
<dbReference type="GO" id="GO:0005509">
    <property type="term" value="F:calcium ion binding"/>
    <property type="evidence" value="ECO:0007669"/>
    <property type="project" value="InterPro"/>
</dbReference>
<protein>
    <recommendedName>
        <fullName evidence="27">Calcium-dependent protein kinase 1</fullName>
        <ecNumber evidence="5">2.7.11.1</ecNumber>
    </recommendedName>
</protein>
<dbReference type="InterPro" id="IPR018247">
    <property type="entry name" value="EF_Hand_1_Ca_BS"/>
</dbReference>
<dbReference type="InterPro" id="IPR050205">
    <property type="entry name" value="CDPK_Ser/Thr_kinases"/>
</dbReference>
<dbReference type="PROSITE" id="PS50011">
    <property type="entry name" value="PROTEIN_KINASE_DOM"/>
    <property type="match status" value="1"/>
</dbReference>
<keyword evidence="11" id="KW-0479">Metal-binding</keyword>
<comment type="cofactor">
    <cofactor evidence="1">
        <name>Mg(2+)</name>
        <dbReference type="ChEBI" id="CHEBI:18420"/>
    </cofactor>
</comment>
<evidence type="ECO:0000256" key="19">
    <source>
        <dbReference type="ARBA" id="ARBA00023069"/>
    </source>
</evidence>
<keyword evidence="21" id="KW-0966">Cell projection</keyword>
<proteinExistence type="inferred from homology"/>
<evidence type="ECO:0000256" key="9">
    <source>
        <dbReference type="ARBA" id="ARBA00022679"/>
    </source>
</evidence>
<dbReference type="SUPFAM" id="SSF47473">
    <property type="entry name" value="EF-hand"/>
    <property type="match status" value="1"/>
</dbReference>
<keyword evidence="14 32" id="KW-0418">Kinase</keyword>
<dbReference type="GO" id="GO:0031514">
    <property type="term" value="C:motile cilium"/>
    <property type="evidence" value="ECO:0007669"/>
    <property type="project" value="UniProtKB-SubCell"/>
</dbReference>
<dbReference type="InterPro" id="IPR011992">
    <property type="entry name" value="EF-hand-dom_pair"/>
</dbReference>
<dbReference type="RefSeq" id="XP_001029735.2">
    <property type="nucleotide sequence ID" value="XM_001029735.3"/>
</dbReference>
<evidence type="ECO:0000256" key="12">
    <source>
        <dbReference type="ARBA" id="ARBA00022737"/>
    </source>
</evidence>
<evidence type="ECO:0000256" key="25">
    <source>
        <dbReference type="ARBA" id="ARBA00048679"/>
    </source>
</evidence>
<evidence type="ECO:0000256" key="29">
    <source>
        <dbReference type="RuleBase" id="RU000304"/>
    </source>
</evidence>
<evidence type="ECO:0000313" key="33">
    <source>
        <dbReference type="Proteomes" id="UP000009168"/>
    </source>
</evidence>
<evidence type="ECO:0000256" key="24">
    <source>
        <dbReference type="ARBA" id="ARBA00047899"/>
    </source>
</evidence>
<feature type="domain" description="EF-hand" evidence="31">
    <location>
        <begin position="351"/>
        <end position="386"/>
    </location>
</feature>
<keyword evidence="18" id="KW-0472">Membrane</keyword>
<dbReference type="InterPro" id="IPR000719">
    <property type="entry name" value="Prot_kinase_dom"/>
</dbReference>
<keyword evidence="16 28" id="KW-0067">ATP-binding</keyword>
<evidence type="ECO:0000256" key="28">
    <source>
        <dbReference type="PROSITE-ProRule" id="PRU10141"/>
    </source>
</evidence>
<keyword evidence="17" id="KW-0282">Flagellum</keyword>
<dbReference type="Gene3D" id="3.30.200.20">
    <property type="entry name" value="Phosphorylase Kinase, domain 1"/>
    <property type="match status" value="1"/>
</dbReference>
<dbReference type="FunFam" id="3.30.200.20:FF:000315">
    <property type="entry name" value="Calcium-dependent protein kinase 3"/>
    <property type="match status" value="1"/>
</dbReference>
<dbReference type="PROSITE" id="PS00107">
    <property type="entry name" value="PROTEIN_KINASE_ATP"/>
    <property type="match status" value="1"/>
</dbReference>
<dbReference type="GO" id="GO:0020005">
    <property type="term" value="C:symbiont-containing vacuole membrane"/>
    <property type="evidence" value="ECO:0007669"/>
    <property type="project" value="UniProtKB-SubCell"/>
</dbReference>
<evidence type="ECO:0000256" key="2">
    <source>
        <dbReference type="ARBA" id="ARBA00004230"/>
    </source>
</evidence>
<feature type="domain" description="EF-hand" evidence="31">
    <location>
        <begin position="388"/>
        <end position="422"/>
    </location>
</feature>
<dbReference type="FunFam" id="1.10.238.10:FF:000585">
    <property type="entry name" value="Calcium-dependent protein kinase-a"/>
    <property type="match status" value="1"/>
</dbReference>
<dbReference type="SUPFAM" id="SSF56112">
    <property type="entry name" value="Protein kinase-like (PK-like)"/>
    <property type="match status" value="1"/>
</dbReference>
<evidence type="ECO:0000256" key="8">
    <source>
        <dbReference type="ARBA" id="ARBA00022527"/>
    </source>
</evidence>
<evidence type="ECO:0000256" key="5">
    <source>
        <dbReference type="ARBA" id="ARBA00012513"/>
    </source>
</evidence>
<comment type="catalytic activity">
    <reaction evidence="25">
        <text>L-seryl-[protein] + ATP = O-phospho-L-seryl-[protein] + ADP + H(+)</text>
        <dbReference type="Rhea" id="RHEA:17989"/>
        <dbReference type="Rhea" id="RHEA-COMP:9863"/>
        <dbReference type="Rhea" id="RHEA-COMP:11604"/>
        <dbReference type="ChEBI" id="CHEBI:15378"/>
        <dbReference type="ChEBI" id="CHEBI:29999"/>
        <dbReference type="ChEBI" id="CHEBI:30616"/>
        <dbReference type="ChEBI" id="CHEBI:83421"/>
        <dbReference type="ChEBI" id="CHEBI:456216"/>
        <dbReference type="EC" id="2.7.11.1"/>
    </reaction>
</comment>
<keyword evidence="13 28" id="KW-0547">Nucleotide-binding</keyword>
<evidence type="ECO:0000256" key="18">
    <source>
        <dbReference type="ARBA" id="ARBA00022870"/>
    </source>
</evidence>
<evidence type="ECO:0000259" key="30">
    <source>
        <dbReference type="PROSITE" id="PS50011"/>
    </source>
</evidence>
<evidence type="ECO:0000256" key="1">
    <source>
        <dbReference type="ARBA" id="ARBA00001946"/>
    </source>
</evidence>
<keyword evidence="22" id="KW-0449">Lipoprotein</keyword>
<evidence type="ECO:0000256" key="23">
    <source>
        <dbReference type="ARBA" id="ARBA00024334"/>
    </source>
</evidence>
<keyword evidence="15" id="KW-0106">Calcium</keyword>
<evidence type="ECO:0000256" key="3">
    <source>
        <dbReference type="ARBA" id="ARBA00004342"/>
    </source>
</evidence>
<dbReference type="GO" id="GO:0020002">
    <property type="term" value="C:host cell plasma membrane"/>
    <property type="evidence" value="ECO:0007669"/>
    <property type="project" value="UniProtKB-SubCell"/>
</dbReference>
<evidence type="ECO:0000256" key="4">
    <source>
        <dbReference type="ARBA" id="ARBA00004425"/>
    </source>
</evidence>
<keyword evidence="18" id="KW-1043">Host membrane</keyword>
<dbReference type="Gene3D" id="1.10.510.10">
    <property type="entry name" value="Transferase(Phosphotransferase) domain 1"/>
    <property type="match status" value="1"/>
</dbReference>
<dbReference type="eggNOG" id="KOG0032">
    <property type="taxonomic scope" value="Eukaryota"/>
</dbReference>
<organism evidence="32 33">
    <name type="scientific">Tetrahymena thermophila (strain SB210)</name>
    <dbReference type="NCBI Taxonomy" id="312017"/>
    <lineage>
        <taxon>Eukaryota</taxon>
        <taxon>Sar</taxon>
        <taxon>Alveolata</taxon>
        <taxon>Ciliophora</taxon>
        <taxon>Intramacronucleata</taxon>
        <taxon>Oligohymenophorea</taxon>
        <taxon>Hymenostomatida</taxon>
        <taxon>Tetrahymenina</taxon>
        <taxon>Tetrahymenidae</taxon>
        <taxon>Tetrahymena</taxon>
    </lineage>
</organism>
<feature type="domain" description="Protein kinase" evidence="30">
    <location>
        <begin position="47"/>
        <end position="305"/>
    </location>
</feature>
<dbReference type="InterPro" id="IPR002048">
    <property type="entry name" value="EF_hand_dom"/>
</dbReference>
<dbReference type="SMART" id="SM00220">
    <property type="entry name" value="S_TKc"/>
    <property type="match status" value="1"/>
</dbReference>
<dbReference type="PROSITE" id="PS00018">
    <property type="entry name" value="EF_HAND_1"/>
    <property type="match status" value="3"/>
</dbReference>
<evidence type="ECO:0000256" key="26">
    <source>
        <dbReference type="ARBA" id="ARBA00060437"/>
    </source>
</evidence>
<dbReference type="InterPro" id="IPR011009">
    <property type="entry name" value="Kinase-like_dom_sf"/>
</dbReference>
<evidence type="ECO:0000256" key="13">
    <source>
        <dbReference type="ARBA" id="ARBA00022741"/>
    </source>
</evidence>
<evidence type="ECO:0000313" key="32">
    <source>
        <dbReference type="EMBL" id="EAR82072.2"/>
    </source>
</evidence>
<evidence type="ECO:0000256" key="11">
    <source>
        <dbReference type="ARBA" id="ARBA00022723"/>
    </source>
</evidence>
<sequence>MATQPLKEMLVSEKQIPSTKASSNLDHLQIKFSKLINAKTGSYTDDYKLGGVLGVGAFSQVRKVTNRKTKAVRAMKIINKRSLTNSEDQQKFINEVEILRLLDHPHILKIYEQYQDNNNYYIILEMCTGGELFAKIIEKGSFSEKEASYIMNQIVSAVFYAHNHKIVHRDLKPENILLDITSDGTYNIKIVDWGTSKIFEQDEVMVEKFGTPYYIAPEVLKKSYNEKCDVWSCGVILYILLSGTPPFGGKNELEIMANVEKGQYSLEGDNLKHVSEEAKDLIRQMLEYNPKNRLSASQVLEHKWFSLIEQKETIDTEAFRARLLALRNFRAERKLQQAALTFIASQCTSKDEKNQLNKIFKALDKNGDGILTKNEIFEGYRQFMSAEEAEFEVNKIMNQVDIDKSGAIDYTEFILATMEKKTLSKEKLLESFLLFDQDGNGFITAEELKQVLGNHLSQKDNKIWLDLIGETDANGDGKISFEEFTEMMMKYSN</sequence>
<dbReference type="CDD" id="cd05117">
    <property type="entry name" value="STKc_CAMK"/>
    <property type="match status" value="1"/>
</dbReference>
<dbReference type="GO" id="GO:0004674">
    <property type="term" value="F:protein serine/threonine kinase activity"/>
    <property type="evidence" value="ECO:0007669"/>
    <property type="project" value="UniProtKB-KW"/>
</dbReference>
<name>Q229U9_TETTS</name>
<evidence type="ECO:0000256" key="14">
    <source>
        <dbReference type="ARBA" id="ARBA00022777"/>
    </source>
</evidence>
<evidence type="ECO:0000256" key="20">
    <source>
        <dbReference type="ARBA" id="ARBA00023139"/>
    </source>
</evidence>
<dbReference type="PANTHER" id="PTHR24349">
    <property type="entry name" value="SERINE/THREONINE-PROTEIN KINASE"/>
    <property type="match status" value="1"/>
</dbReference>
<dbReference type="InterPro" id="IPR008271">
    <property type="entry name" value="Ser/Thr_kinase_AS"/>
</dbReference>
<dbReference type="KEGG" id="tet:TTHERM_01333220"/>
<dbReference type="FunFam" id="1.10.510.10:FF:000398">
    <property type="entry name" value="Calcium-dependent protein kinase 1"/>
    <property type="match status" value="1"/>
</dbReference>
<feature type="binding site" evidence="28">
    <location>
        <position position="76"/>
    </location>
    <ligand>
        <name>ATP</name>
        <dbReference type="ChEBI" id="CHEBI:30616"/>
    </ligand>
</feature>
<comment type="similarity">
    <text evidence="23">Belongs to the protein kinase superfamily. Ser/Thr protein kinase family. CDPK subfamily.</text>
</comment>
<evidence type="ECO:0000256" key="27">
    <source>
        <dbReference type="ARBA" id="ARBA00068067"/>
    </source>
</evidence>
<evidence type="ECO:0000256" key="10">
    <source>
        <dbReference type="ARBA" id="ARBA00022707"/>
    </source>
</evidence>
<keyword evidence="9" id="KW-0808">Transferase</keyword>
<evidence type="ECO:0000259" key="31">
    <source>
        <dbReference type="PROSITE" id="PS50222"/>
    </source>
</evidence>
<evidence type="ECO:0000256" key="15">
    <source>
        <dbReference type="ARBA" id="ARBA00022837"/>
    </source>
</evidence>
<dbReference type="Pfam" id="PF00069">
    <property type="entry name" value="Pkinase"/>
    <property type="match status" value="1"/>
</dbReference>
<dbReference type="OrthoDB" id="286757at2759"/>
<dbReference type="Pfam" id="PF13499">
    <property type="entry name" value="EF-hand_7"/>
    <property type="match status" value="2"/>
</dbReference>
<keyword evidence="6" id="KW-1003">Cell membrane</keyword>
<dbReference type="HOGENOM" id="CLU_000288_37_4_1"/>
<dbReference type="PROSITE" id="PS50222">
    <property type="entry name" value="EF_HAND_2"/>
    <property type="match status" value="4"/>
</dbReference>
<keyword evidence="12" id="KW-0677">Repeat</keyword>
<dbReference type="GO" id="GO:0005524">
    <property type="term" value="F:ATP binding"/>
    <property type="evidence" value="ECO:0007669"/>
    <property type="project" value="UniProtKB-UniRule"/>
</dbReference>
<reference evidence="33" key="1">
    <citation type="journal article" date="2006" name="PLoS Biol.">
        <title>Macronuclear genome sequence of the ciliate Tetrahymena thermophila, a model eukaryote.</title>
        <authorList>
            <person name="Eisen J.A."/>
            <person name="Coyne R.S."/>
            <person name="Wu M."/>
            <person name="Wu D."/>
            <person name="Thiagarajan M."/>
            <person name="Wortman J.R."/>
            <person name="Badger J.H."/>
            <person name="Ren Q."/>
            <person name="Amedeo P."/>
            <person name="Jones K.M."/>
            <person name="Tallon L.J."/>
            <person name="Delcher A.L."/>
            <person name="Salzberg S.L."/>
            <person name="Silva J.C."/>
            <person name="Haas B.J."/>
            <person name="Majoros W.H."/>
            <person name="Farzad M."/>
            <person name="Carlton J.M."/>
            <person name="Smith R.K. Jr."/>
            <person name="Garg J."/>
            <person name="Pearlman R.E."/>
            <person name="Karrer K.M."/>
            <person name="Sun L."/>
            <person name="Manning G."/>
            <person name="Elde N.C."/>
            <person name="Turkewitz A.P."/>
            <person name="Asai D.J."/>
            <person name="Wilkes D.E."/>
            <person name="Wang Y."/>
            <person name="Cai H."/>
            <person name="Collins K."/>
            <person name="Stewart B.A."/>
            <person name="Lee S.R."/>
            <person name="Wilamowska K."/>
            <person name="Weinberg Z."/>
            <person name="Ruzzo W.L."/>
            <person name="Wloga D."/>
            <person name="Gaertig J."/>
            <person name="Frankel J."/>
            <person name="Tsao C.-C."/>
            <person name="Gorovsky M.A."/>
            <person name="Keeling P.J."/>
            <person name="Waller R.F."/>
            <person name="Patron N.J."/>
            <person name="Cherry J.M."/>
            <person name="Stover N.A."/>
            <person name="Krieger C.J."/>
            <person name="del Toro C."/>
            <person name="Ryder H.F."/>
            <person name="Williamson S.C."/>
            <person name="Barbeau R.A."/>
            <person name="Hamilton E.P."/>
            <person name="Orias E."/>
        </authorList>
    </citation>
    <scope>NUCLEOTIDE SEQUENCE [LARGE SCALE GENOMIC DNA]</scope>
    <source>
        <strain evidence="33">SB210</strain>
    </source>
</reference>
<comment type="catalytic activity">
    <reaction evidence="24">
        <text>L-threonyl-[protein] + ATP = O-phospho-L-threonyl-[protein] + ADP + H(+)</text>
        <dbReference type="Rhea" id="RHEA:46608"/>
        <dbReference type="Rhea" id="RHEA-COMP:11060"/>
        <dbReference type="Rhea" id="RHEA-COMP:11605"/>
        <dbReference type="ChEBI" id="CHEBI:15378"/>
        <dbReference type="ChEBI" id="CHEBI:30013"/>
        <dbReference type="ChEBI" id="CHEBI:30616"/>
        <dbReference type="ChEBI" id="CHEBI:61977"/>
        <dbReference type="ChEBI" id="CHEBI:456216"/>
        <dbReference type="EC" id="2.7.11.1"/>
    </reaction>
</comment>
<keyword evidence="33" id="KW-1185">Reference proteome</keyword>
<keyword evidence="10" id="KW-0519">Myristate</keyword>
<evidence type="ECO:0000256" key="21">
    <source>
        <dbReference type="ARBA" id="ARBA00023273"/>
    </source>
</evidence>
<evidence type="ECO:0000256" key="6">
    <source>
        <dbReference type="ARBA" id="ARBA00022475"/>
    </source>
</evidence>
<dbReference type="CDD" id="cd00051">
    <property type="entry name" value="EFh"/>
    <property type="match status" value="1"/>
</dbReference>
<accession>Q229U9</accession>
<keyword evidence="19" id="KW-0969">Cilium</keyword>
<dbReference type="InParanoid" id="Q229U9"/>
<gene>
    <name evidence="32" type="ORF">TTHERM_01333220</name>
</gene>
<evidence type="ECO:0000256" key="17">
    <source>
        <dbReference type="ARBA" id="ARBA00022846"/>
    </source>
</evidence>
<evidence type="ECO:0000256" key="22">
    <source>
        <dbReference type="ARBA" id="ARBA00023288"/>
    </source>
</evidence>
<dbReference type="OMA" id="ACADHNM"/>
<feature type="domain" description="EF-hand" evidence="31">
    <location>
        <begin position="459"/>
        <end position="493"/>
    </location>
</feature>
<evidence type="ECO:0000256" key="16">
    <source>
        <dbReference type="ARBA" id="ARBA00022840"/>
    </source>
</evidence>
<keyword evidence="8 29" id="KW-0723">Serine/threonine-protein kinase</keyword>
<dbReference type="Gene3D" id="1.10.238.10">
    <property type="entry name" value="EF-hand"/>
    <property type="match status" value="2"/>
</dbReference>
<evidence type="ECO:0000256" key="7">
    <source>
        <dbReference type="ARBA" id="ARBA00022511"/>
    </source>
</evidence>